<organism evidence="1">
    <name type="scientific">marine metagenome</name>
    <dbReference type="NCBI Taxonomy" id="408172"/>
    <lineage>
        <taxon>unclassified sequences</taxon>
        <taxon>metagenomes</taxon>
        <taxon>ecological metagenomes</taxon>
    </lineage>
</organism>
<evidence type="ECO:0000313" key="1">
    <source>
        <dbReference type="EMBL" id="SVE40783.1"/>
    </source>
</evidence>
<name>A0A383D8Y7_9ZZZZ</name>
<gene>
    <name evidence="1" type="ORF">METZ01_LOCUS493637</name>
</gene>
<sequence length="112" mass="11963">MKKLIVVTSMVLFAIGCGKQQSSEIGEVTAFNDQVMEASCGQCLFGLGEGGCDLAVRIDGKGYFVDGTGIDDHGDSHGKDGFCSVIRQAKVTGKIQDERFVVTAFELLPLKK</sequence>
<protein>
    <submittedName>
        <fullName evidence="1">Uncharacterized protein</fullName>
    </submittedName>
</protein>
<accession>A0A383D8Y7</accession>
<reference evidence="1" key="1">
    <citation type="submission" date="2018-05" db="EMBL/GenBank/DDBJ databases">
        <authorList>
            <person name="Lanie J.A."/>
            <person name="Ng W.-L."/>
            <person name="Kazmierczak K.M."/>
            <person name="Andrzejewski T.M."/>
            <person name="Davidsen T.M."/>
            <person name="Wayne K.J."/>
            <person name="Tettelin H."/>
            <person name="Glass J.I."/>
            <person name="Rusch D."/>
            <person name="Podicherti R."/>
            <person name="Tsui H.-C.T."/>
            <person name="Winkler M.E."/>
        </authorList>
    </citation>
    <scope>NUCLEOTIDE SEQUENCE</scope>
</reference>
<dbReference type="PROSITE" id="PS51257">
    <property type="entry name" value="PROKAR_LIPOPROTEIN"/>
    <property type="match status" value="1"/>
</dbReference>
<proteinExistence type="predicted"/>
<dbReference type="Pfam" id="PF19897">
    <property type="entry name" value="DUF6370"/>
    <property type="match status" value="1"/>
</dbReference>
<dbReference type="InterPro" id="IPR045950">
    <property type="entry name" value="DUF6370"/>
</dbReference>
<dbReference type="AlphaFoldDB" id="A0A383D8Y7"/>
<dbReference type="EMBL" id="UINC01215200">
    <property type="protein sequence ID" value="SVE40783.1"/>
    <property type="molecule type" value="Genomic_DNA"/>
</dbReference>